<dbReference type="NCBIfam" id="NF033824">
    <property type="entry name" value="Myxo_non_zincin"/>
    <property type="match status" value="1"/>
</dbReference>
<keyword evidence="4" id="KW-0378">Hydrolase</keyword>
<gene>
    <name evidence="7" type="ORF">DI536_15320</name>
</gene>
<evidence type="ECO:0000256" key="5">
    <source>
        <dbReference type="ARBA" id="ARBA00022833"/>
    </source>
</evidence>
<protein>
    <submittedName>
        <fullName evidence="7">Peptidase M54</fullName>
    </submittedName>
</protein>
<dbReference type="CDD" id="cd11375">
    <property type="entry name" value="Peptidase_M54"/>
    <property type="match status" value="1"/>
</dbReference>
<evidence type="ECO:0000256" key="1">
    <source>
        <dbReference type="ARBA" id="ARBA00001947"/>
    </source>
</evidence>
<evidence type="ECO:0000256" key="3">
    <source>
        <dbReference type="ARBA" id="ARBA00022723"/>
    </source>
</evidence>
<evidence type="ECO:0000313" key="8">
    <source>
        <dbReference type="Proteomes" id="UP000249061"/>
    </source>
</evidence>
<keyword evidence="2" id="KW-0645">Protease</keyword>
<dbReference type="GO" id="GO:0046872">
    <property type="term" value="F:metal ion binding"/>
    <property type="evidence" value="ECO:0007669"/>
    <property type="project" value="UniProtKB-KW"/>
</dbReference>
<evidence type="ECO:0000256" key="6">
    <source>
        <dbReference type="ARBA" id="ARBA00023049"/>
    </source>
</evidence>
<keyword evidence="3" id="KW-0479">Metal-binding</keyword>
<dbReference type="AlphaFoldDB" id="A0A2W5TG74"/>
<evidence type="ECO:0000256" key="2">
    <source>
        <dbReference type="ARBA" id="ARBA00022670"/>
    </source>
</evidence>
<accession>A0A2W5TG74</accession>
<dbReference type="GO" id="GO:0008237">
    <property type="term" value="F:metallopeptidase activity"/>
    <property type="evidence" value="ECO:0007669"/>
    <property type="project" value="UniProtKB-KW"/>
</dbReference>
<dbReference type="EMBL" id="QFQP01000012">
    <property type="protein sequence ID" value="PZR12273.1"/>
    <property type="molecule type" value="Genomic_DNA"/>
</dbReference>
<name>A0A2W5TG74_9BACT</name>
<dbReference type="Pfam" id="PF07998">
    <property type="entry name" value="Peptidase_M54"/>
    <property type="match status" value="1"/>
</dbReference>
<comment type="cofactor">
    <cofactor evidence="1">
        <name>Zn(2+)</name>
        <dbReference type="ChEBI" id="CHEBI:29105"/>
    </cofactor>
</comment>
<comment type="caution">
    <text evidence="7">The sequence shown here is derived from an EMBL/GenBank/DDBJ whole genome shotgun (WGS) entry which is preliminary data.</text>
</comment>
<keyword evidence="6" id="KW-0482">Metalloprotease</keyword>
<dbReference type="Gene3D" id="3.40.390.10">
    <property type="entry name" value="Collagenase (Catalytic Domain)"/>
    <property type="match status" value="1"/>
</dbReference>
<reference evidence="7 8" key="1">
    <citation type="submission" date="2017-08" db="EMBL/GenBank/DDBJ databases">
        <title>Infants hospitalized years apart are colonized by the same room-sourced microbial strains.</title>
        <authorList>
            <person name="Brooks B."/>
            <person name="Olm M.R."/>
            <person name="Firek B.A."/>
            <person name="Baker R."/>
            <person name="Thomas B.C."/>
            <person name="Morowitz M.J."/>
            <person name="Banfield J.F."/>
        </authorList>
    </citation>
    <scope>NUCLEOTIDE SEQUENCE [LARGE SCALE GENOMIC DNA]</scope>
    <source>
        <strain evidence="7">S2_003_000_R2_14</strain>
    </source>
</reference>
<organism evidence="7 8">
    <name type="scientific">Archangium gephyra</name>
    <dbReference type="NCBI Taxonomy" id="48"/>
    <lineage>
        <taxon>Bacteria</taxon>
        <taxon>Pseudomonadati</taxon>
        <taxon>Myxococcota</taxon>
        <taxon>Myxococcia</taxon>
        <taxon>Myxococcales</taxon>
        <taxon>Cystobacterineae</taxon>
        <taxon>Archangiaceae</taxon>
        <taxon>Archangium</taxon>
    </lineage>
</organism>
<evidence type="ECO:0000256" key="4">
    <source>
        <dbReference type="ARBA" id="ARBA00022801"/>
    </source>
</evidence>
<dbReference type="PANTHER" id="PTHR15910">
    <property type="entry name" value="ARCHAEMETZINCIN"/>
    <property type="match status" value="1"/>
</dbReference>
<dbReference type="GO" id="GO:0006508">
    <property type="term" value="P:proteolysis"/>
    <property type="evidence" value="ECO:0007669"/>
    <property type="project" value="UniProtKB-KW"/>
</dbReference>
<dbReference type="PANTHER" id="PTHR15910:SF1">
    <property type="entry name" value="ARCHAEMETZINCIN-2"/>
    <property type="match status" value="1"/>
</dbReference>
<keyword evidence="5" id="KW-0862">Zinc</keyword>
<evidence type="ECO:0000313" key="7">
    <source>
        <dbReference type="EMBL" id="PZR12273.1"/>
    </source>
</evidence>
<proteinExistence type="predicted"/>
<sequence>MAVKELQLVPIGEVPVAFLRELEPPIAQVLGVQAYVGKSVLPPPGFAFNKDRNQYHTTAIMRRLLTVRESGTPLVVGVADVDLFVPDSPFVYGEADRESHAAVMSLWRLRGEGEAWKRRAFVEAVHQAGHLIGLSYCEDARCAMYLATTITDAERRQLHLCNNCRNELVKLRKV</sequence>
<dbReference type="InterPro" id="IPR012962">
    <property type="entry name" value="Pept_M54_archaemetzincn"/>
</dbReference>
<dbReference type="Proteomes" id="UP000249061">
    <property type="component" value="Unassembled WGS sequence"/>
</dbReference>
<dbReference type="InterPro" id="IPR024079">
    <property type="entry name" value="MetalloPept_cat_dom_sf"/>
</dbReference>
<dbReference type="SUPFAM" id="SSF55486">
    <property type="entry name" value="Metalloproteases ('zincins'), catalytic domain"/>
    <property type="match status" value="1"/>
</dbReference>